<protein>
    <submittedName>
        <fullName evidence="3">Uncharacterized protein</fullName>
    </submittedName>
</protein>
<dbReference type="OrthoDB" id="5427833at2759"/>
<reference evidence="3 4" key="1">
    <citation type="submission" date="2016-07" db="EMBL/GenBank/DDBJ databases">
        <title>Comparative genomics of the entomopathogenic fungus Beauveria bassiana.</title>
        <authorList>
            <person name="Valero Jimenez C.A."/>
            <person name="Zwaan B.J."/>
            <person name="Van Kan J.A."/>
            <person name="Takken W."/>
            <person name="Debets A.J."/>
            <person name="Schoustra S.E."/>
            <person name="Koenraadt C.J."/>
        </authorList>
    </citation>
    <scope>NUCLEOTIDE SEQUENCE [LARGE SCALE GENOMIC DNA]</scope>
    <source>
        <strain evidence="3 4">ARSEF 8028</strain>
    </source>
</reference>
<organism evidence="3 4">
    <name type="scientific">Beauveria bassiana</name>
    <name type="common">White muscardine disease fungus</name>
    <name type="synonym">Tritirachium shiotae</name>
    <dbReference type="NCBI Taxonomy" id="176275"/>
    <lineage>
        <taxon>Eukaryota</taxon>
        <taxon>Fungi</taxon>
        <taxon>Dikarya</taxon>
        <taxon>Ascomycota</taxon>
        <taxon>Pezizomycotina</taxon>
        <taxon>Sordariomycetes</taxon>
        <taxon>Hypocreomycetidae</taxon>
        <taxon>Hypocreales</taxon>
        <taxon>Cordycipitaceae</taxon>
        <taxon>Beauveria</taxon>
    </lineage>
</organism>
<dbReference type="Proteomes" id="UP000237441">
    <property type="component" value="Unassembled WGS sequence"/>
</dbReference>
<dbReference type="AlphaFoldDB" id="A0A2S7XWY2"/>
<accession>A0A2S7XWY2</accession>
<feature type="region of interest" description="Disordered" evidence="1">
    <location>
        <begin position="106"/>
        <end position="243"/>
    </location>
</feature>
<sequence length="270" mass="27999">MRRTDASLAAMAFLAASVQGTALTLSTVEMITSYAVPLSCIFAYNTPISGCETSDFTSGRCSQGCQRGLLRVQTNIQASCTTVDPQPNSLIWEAQKENLVNALCNREPPQQGTTRTQSPTPSTTSALSITVTVPVSSTTSSKTPSFTQTMSSSTTTTAPTTTPTTTLTTTSTTLLTVSSTSTEPSSTDNTDLSTETGSISTTSTAPQETTTGTESPTSSSSSTTATKTAKPTRDPELGAGDPFANFPNSSGRLGLCVCNMLLTFVVTGLM</sequence>
<dbReference type="EMBL" id="JRHA01000001">
    <property type="protein sequence ID" value="PQK08142.1"/>
    <property type="molecule type" value="Genomic_DNA"/>
</dbReference>
<evidence type="ECO:0000313" key="4">
    <source>
        <dbReference type="Proteomes" id="UP000237441"/>
    </source>
</evidence>
<evidence type="ECO:0000313" key="3">
    <source>
        <dbReference type="EMBL" id="PQK08142.1"/>
    </source>
</evidence>
<proteinExistence type="predicted"/>
<evidence type="ECO:0000256" key="1">
    <source>
        <dbReference type="SAM" id="MobiDB-lite"/>
    </source>
</evidence>
<feature type="signal peptide" evidence="2">
    <location>
        <begin position="1"/>
        <end position="20"/>
    </location>
</feature>
<feature type="compositionally biased region" description="Low complexity" evidence="1">
    <location>
        <begin position="108"/>
        <end position="229"/>
    </location>
</feature>
<gene>
    <name evidence="3" type="ORF">BB8028_0001g02210</name>
</gene>
<evidence type="ECO:0000256" key="2">
    <source>
        <dbReference type="SAM" id="SignalP"/>
    </source>
</evidence>
<feature type="chain" id="PRO_5015628644" evidence="2">
    <location>
        <begin position="21"/>
        <end position="270"/>
    </location>
</feature>
<comment type="caution">
    <text evidence="3">The sequence shown here is derived from an EMBL/GenBank/DDBJ whole genome shotgun (WGS) entry which is preliminary data.</text>
</comment>
<keyword evidence="2" id="KW-0732">Signal</keyword>
<name>A0A2S7XWY2_BEABA</name>